<dbReference type="EMBL" id="DF836618">
    <property type="protein sequence ID" value="GAN10199.1"/>
    <property type="molecule type" value="Genomic_DNA"/>
</dbReference>
<dbReference type="InterPro" id="IPR021109">
    <property type="entry name" value="Peptidase_aspartic_dom_sf"/>
</dbReference>
<sequence>MACPKLSSVVTQLRAVIGQAVETANGHQSAISSIATFSLQLGDYKDDMEAYVFDTKFDLILGNSWLRQVQPIPDLFHSSWSLKLSNGAFSIIKPIQQAKKFENVLNAQEKVLEIDTGDTDAADIDSARKTDIVCDGVTHVGAKGDIVGSGDTEGVDDKIILGSVGIDDVEDCDFVITARQFERLLKKKQVEECFLVSPKELHGLLDLNNVDLVVSDQEKENDAWCAEFAEVYPDVFKGAVMK</sequence>
<dbReference type="STRING" id="91626.A0A0C9MRX1"/>
<proteinExistence type="predicted"/>
<dbReference type="AlphaFoldDB" id="A0A0C9MRX1"/>
<accession>A0A0C9MRX1</accession>
<dbReference type="Proteomes" id="UP000053815">
    <property type="component" value="Unassembled WGS sequence"/>
</dbReference>
<evidence type="ECO:0000313" key="2">
    <source>
        <dbReference type="Proteomes" id="UP000053815"/>
    </source>
</evidence>
<evidence type="ECO:0000313" key="1">
    <source>
        <dbReference type="EMBL" id="GAN10199.1"/>
    </source>
</evidence>
<organism evidence="1">
    <name type="scientific">Mucor ambiguus</name>
    <dbReference type="NCBI Taxonomy" id="91626"/>
    <lineage>
        <taxon>Eukaryota</taxon>
        <taxon>Fungi</taxon>
        <taxon>Fungi incertae sedis</taxon>
        <taxon>Mucoromycota</taxon>
        <taxon>Mucoromycotina</taxon>
        <taxon>Mucoromycetes</taxon>
        <taxon>Mucorales</taxon>
        <taxon>Mucorineae</taxon>
        <taxon>Mucoraceae</taxon>
        <taxon>Mucor</taxon>
    </lineage>
</organism>
<dbReference type="OrthoDB" id="2277465at2759"/>
<gene>
    <name evidence="1" type="ORF">MAM1_0329c09737</name>
</gene>
<name>A0A0C9MRX1_9FUNG</name>
<reference evidence="1" key="1">
    <citation type="submission" date="2014-09" db="EMBL/GenBank/DDBJ databases">
        <title>Draft genome sequence of an oleaginous Mucoromycotina fungus Mucor ambiguus NBRC6742.</title>
        <authorList>
            <person name="Takeda I."/>
            <person name="Yamane N."/>
            <person name="Morita T."/>
            <person name="Tamano K."/>
            <person name="Machida M."/>
            <person name="Baker S."/>
            <person name="Koike H."/>
        </authorList>
    </citation>
    <scope>NUCLEOTIDE SEQUENCE</scope>
    <source>
        <strain evidence="1">NBRC 6742</strain>
    </source>
</reference>
<dbReference type="Gene3D" id="2.40.70.10">
    <property type="entry name" value="Acid Proteases"/>
    <property type="match status" value="1"/>
</dbReference>
<keyword evidence="2" id="KW-1185">Reference proteome</keyword>
<protein>
    <submittedName>
        <fullName evidence="1">Uncharacterized protein</fullName>
    </submittedName>
</protein>